<comment type="caution">
    <text evidence="2">The sequence shown here is derived from an EMBL/GenBank/DDBJ whole genome shotgun (WGS) entry which is preliminary data.</text>
</comment>
<proteinExistence type="predicted"/>
<organism evidence="2">
    <name type="scientific">Tanacetum cinerariifolium</name>
    <name type="common">Dalmatian daisy</name>
    <name type="synonym">Chrysanthemum cinerariifolium</name>
    <dbReference type="NCBI Taxonomy" id="118510"/>
    <lineage>
        <taxon>Eukaryota</taxon>
        <taxon>Viridiplantae</taxon>
        <taxon>Streptophyta</taxon>
        <taxon>Embryophyta</taxon>
        <taxon>Tracheophyta</taxon>
        <taxon>Spermatophyta</taxon>
        <taxon>Magnoliopsida</taxon>
        <taxon>eudicotyledons</taxon>
        <taxon>Gunneridae</taxon>
        <taxon>Pentapetalae</taxon>
        <taxon>asterids</taxon>
        <taxon>campanulids</taxon>
        <taxon>Asterales</taxon>
        <taxon>Asteraceae</taxon>
        <taxon>Asteroideae</taxon>
        <taxon>Anthemideae</taxon>
        <taxon>Anthemidinae</taxon>
        <taxon>Tanacetum</taxon>
    </lineage>
</organism>
<evidence type="ECO:0000256" key="1">
    <source>
        <dbReference type="SAM" id="MobiDB-lite"/>
    </source>
</evidence>
<feature type="region of interest" description="Disordered" evidence="1">
    <location>
        <begin position="1"/>
        <end position="49"/>
    </location>
</feature>
<reference evidence="2" key="1">
    <citation type="journal article" date="2019" name="Sci. Rep.">
        <title>Draft genome of Tanacetum cinerariifolium, the natural source of mosquito coil.</title>
        <authorList>
            <person name="Yamashiro T."/>
            <person name="Shiraishi A."/>
            <person name="Satake H."/>
            <person name="Nakayama K."/>
        </authorList>
    </citation>
    <scope>NUCLEOTIDE SEQUENCE</scope>
</reference>
<accession>A0A699J988</accession>
<feature type="compositionally biased region" description="Basic and acidic residues" evidence="1">
    <location>
        <begin position="14"/>
        <end position="29"/>
    </location>
</feature>
<evidence type="ECO:0000313" key="2">
    <source>
        <dbReference type="EMBL" id="GFA19857.1"/>
    </source>
</evidence>
<sequence>MAANSGINGTHTEILIKEVEKETEAENGTKNKPNKRAKREEQQRHPALSPLGGLKCMNALVDQGSDVNGMPLSTYMKLTDKRPDETDIRLSLASHSYIYRLGIAEDVLVDIVGYVYLVDDVILNIKEDE</sequence>
<evidence type="ECO:0008006" key="3">
    <source>
        <dbReference type="Google" id="ProtNLM"/>
    </source>
</evidence>
<feature type="compositionally biased region" description="Polar residues" evidence="1">
    <location>
        <begin position="1"/>
        <end position="11"/>
    </location>
</feature>
<name>A0A699J988_TANCI</name>
<protein>
    <recommendedName>
        <fullName evidence="3">Reverse transcriptase domain-containing protein</fullName>
    </recommendedName>
</protein>
<dbReference type="AlphaFoldDB" id="A0A699J988"/>
<gene>
    <name evidence="2" type="ORF">Tci_591829</name>
</gene>
<dbReference type="EMBL" id="BKCJ010384293">
    <property type="protein sequence ID" value="GFA19857.1"/>
    <property type="molecule type" value="Genomic_DNA"/>
</dbReference>
<dbReference type="PANTHER" id="PTHR33067">
    <property type="entry name" value="RNA-DIRECTED DNA POLYMERASE-RELATED"/>
    <property type="match status" value="1"/>
</dbReference>